<reference evidence="2" key="1">
    <citation type="submission" date="2020-03" db="EMBL/GenBank/DDBJ databases">
        <title>The deep terrestrial virosphere.</title>
        <authorList>
            <person name="Holmfeldt K."/>
            <person name="Nilsson E."/>
            <person name="Simone D."/>
            <person name="Lopez-Fernandez M."/>
            <person name="Wu X."/>
            <person name="de Brujin I."/>
            <person name="Lundin D."/>
            <person name="Andersson A."/>
            <person name="Bertilsson S."/>
            <person name="Dopson M."/>
        </authorList>
    </citation>
    <scope>NUCLEOTIDE SEQUENCE</scope>
    <source>
        <strain evidence="3">MM415A01090</strain>
        <strain evidence="2">TM448A01088</strain>
    </source>
</reference>
<dbReference type="EMBL" id="MT144098">
    <property type="protein sequence ID" value="QJA48702.1"/>
    <property type="molecule type" value="Genomic_DNA"/>
</dbReference>
<dbReference type="AlphaFoldDB" id="A0A6H1ZMK0"/>
<evidence type="ECO:0000313" key="2">
    <source>
        <dbReference type="EMBL" id="QJA48702.1"/>
    </source>
</evidence>
<accession>A0A6H1ZMK0</accession>
<proteinExistence type="predicted"/>
<gene>
    <name evidence="3" type="ORF">MM415A01090_0004</name>
    <name evidence="2" type="ORF">TM448A01088_0002</name>
</gene>
<protein>
    <submittedName>
        <fullName evidence="2">Uncharacterized protein</fullName>
    </submittedName>
</protein>
<sequence>MPETKPIYNEIKQDEPLPEPQKTSETILNPNIIGGNLTIGSGNDVFKANAKGICLGNQVFENAPFKADMKGNIEIGALFWGRQTFIPTFESLDGWGQSAIGTGATIMIKGGACKLTTGNALGNITKIYLEGMIAPVSCNNDPYFQANVSFYSSPTYQDVAVGIGNDTPWAATNFFGFRWSRNDNKMYAYSYAATVETKDEIVGYDSTGDNVLRAEMLKNGTVINYYVNGELKIIKTNLNVSMDSDIYFCFANRCAVAAFNLEAYIWNIIFSQKW</sequence>
<evidence type="ECO:0000313" key="3">
    <source>
        <dbReference type="EMBL" id="QJA78291.1"/>
    </source>
</evidence>
<evidence type="ECO:0000256" key="1">
    <source>
        <dbReference type="SAM" id="MobiDB-lite"/>
    </source>
</evidence>
<name>A0A6H1ZMK0_9ZZZZ</name>
<dbReference type="EMBL" id="MT142330">
    <property type="protein sequence ID" value="QJA78291.1"/>
    <property type="molecule type" value="Genomic_DNA"/>
</dbReference>
<organism evidence="2">
    <name type="scientific">viral metagenome</name>
    <dbReference type="NCBI Taxonomy" id="1070528"/>
    <lineage>
        <taxon>unclassified sequences</taxon>
        <taxon>metagenomes</taxon>
        <taxon>organismal metagenomes</taxon>
    </lineage>
</organism>
<feature type="region of interest" description="Disordered" evidence="1">
    <location>
        <begin position="1"/>
        <end position="25"/>
    </location>
</feature>